<dbReference type="Gene3D" id="3.40.50.2300">
    <property type="match status" value="1"/>
</dbReference>
<dbReference type="PROSITE" id="PS50110">
    <property type="entry name" value="RESPONSE_REGULATORY"/>
    <property type="match status" value="1"/>
</dbReference>
<dbReference type="InterPro" id="IPR016032">
    <property type="entry name" value="Sig_transdc_resp-reg_C-effctor"/>
</dbReference>
<dbReference type="PROSITE" id="PS50043">
    <property type="entry name" value="HTH_LUXR_2"/>
    <property type="match status" value="1"/>
</dbReference>
<dbReference type="SUPFAM" id="SSF46894">
    <property type="entry name" value="C-terminal effector domain of the bipartite response regulators"/>
    <property type="match status" value="1"/>
</dbReference>
<organism evidence="8 9">
    <name type="scientific">Bifidobacterium vansinderenii</name>
    <dbReference type="NCBI Taxonomy" id="1984871"/>
    <lineage>
        <taxon>Bacteria</taxon>
        <taxon>Bacillati</taxon>
        <taxon>Actinomycetota</taxon>
        <taxon>Actinomycetes</taxon>
        <taxon>Bifidobacteriales</taxon>
        <taxon>Bifidobacteriaceae</taxon>
        <taxon>Bifidobacterium</taxon>
    </lineage>
</organism>
<evidence type="ECO:0000256" key="3">
    <source>
        <dbReference type="ARBA" id="ARBA00023125"/>
    </source>
</evidence>
<dbReference type="RefSeq" id="WP_093959506.1">
    <property type="nucleotide sequence ID" value="NZ_NEWD01000004.1"/>
</dbReference>
<dbReference type="PANTHER" id="PTHR43214:SF24">
    <property type="entry name" value="TRANSCRIPTIONAL REGULATORY PROTEIN NARL-RELATED"/>
    <property type="match status" value="1"/>
</dbReference>
<gene>
    <name evidence="8" type="ORF">Tam10B_0298</name>
</gene>
<protein>
    <submittedName>
        <fullName evidence="8">DNA-binding response regulator</fullName>
    </submittedName>
</protein>
<dbReference type="InterPro" id="IPR039420">
    <property type="entry name" value="WalR-like"/>
</dbReference>
<comment type="caution">
    <text evidence="8">The sequence shown here is derived from an EMBL/GenBank/DDBJ whole genome shotgun (WGS) entry which is preliminary data.</text>
</comment>
<dbReference type="EMBL" id="NEWD01000004">
    <property type="protein sequence ID" value="OXN01297.1"/>
    <property type="molecule type" value="Genomic_DNA"/>
</dbReference>
<dbReference type="InterPro" id="IPR001789">
    <property type="entry name" value="Sig_transdc_resp-reg_receiver"/>
</dbReference>
<dbReference type="CDD" id="cd06170">
    <property type="entry name" value="LuxR_C_like"/>
    <property type="match status" value="1"/>
</dbReference>
<dbReference type="GO" id="GO:0006355">
    <property type="term" value="P:regulation of DNA-templated transcription"/>
    <property type="evidence" value="ECO:0007669"/>
    <property type="project" value="InterPro"/>
</dbReference>
<evidence type="ECO:0000313" key="8">
    <source>
        <dbReference type="EMBL" id="OXN01297.1"/>
    </source>
</evidence>
<dbReference type="AlphaFoldDB" id="A0A229W0A0"/>
<evidence type="ECO:0000256" key="4">
    <source>
        <dbReference type="ARBA" id="ARBA00023163"/>
    </source>
</evidence>
<dbReference type="SUPFAM" id="SSF52172">
    <property type="entry name" value="CheY-like"/>
    <property type="match status" value="1"/>
</dbReference>
<evidence type="ECO:0000256" key="1">
    <source>
        <dbReference type="ARBA" id="ARBA00022553"/>
    </source>
</evidence>
<dbReference type="CDD" id="cd17535">
    <property type="entry name" value="REC_NarL-like"/>
    <property type="match status" value="1"/>
</dbReference>
<dbReference type="OrthoDB" id="9808843at2"/>
<sequence length="232" mass="25278">MIPVMLIDDQRPTRLGFSMMLRADPSIRVVAQAGDGQEALNELDAMHREERPLPRVALMDVRMPAMDGIDATAEIAKRYPDVKVIILTTYDQDSYAFGGLAAGASGFLLKDVRANDLCKAIHAVAAGDAILTPRVTREVLAQGLGSTRRATRQAELQGAFSSLTPRELDVAGLVADGLNNAEIAERLGIQPDSVKKTITRILDKLGLRDRLQIAVAWYKADMDHDSDGLAWE</sequence>
<keyword evidence="1 5" id="KW-0597">Phosphoprotein</keyword>
<dbReference type="PANTHER" id="PTHR43214">
    <property type="entry name" value="TWO-COMPONENT RESPONSE REGULATOR"/>
    <property type="match status" value="1"/>
</dbReference>
<keyword evidence="2" id="KW-0805">Transcription regulation</keyword>
<dbReference type="InterPro" id="IPR058245">
    <property type="entry name" value="NreC/VraR/RcsB-like_REC"/>
</dbReference>
<dbReference type="SMART" id="SM00448">
    <property type="entry name" value="REC"/>
    <property type="match status" value="1"/>
</dbReference>
<dbReference type="Pfam" id="PF00196">
    <property type="entry name" value="GerE"/>
    <property type="match status" value="1"/>
</dbReference>
<accession>A0A229W0A0</accession>
<evidence type="ECO:0000313" key="9">
    <source>
        <dbReference type="Proteomes" id="UP000215433"/>
    </source>
</evidence>
<reference evidence="8 9" key="1">
    <citation type="submission" date="2017-05" db="EMBL/GenBank/DDBJ databases">
        <title>Bifidobacterium vansinderenii sp. nov.</title>
        <authorList>
            <person name="Lugli G.A."/>
            <person name="Duranti S."/>
            <person name="Mangifesta M."/>
        </authorList>
    </citation>
    <scope>NUCLEOTIDE SEQUENCE [LARGE SCALE GENOMIC DNA]</scope>
    <source>
        <strain evidence="8 9">Tam10B</strain>
    </source>
</reference>
<name>A0A229W0A0_9BIFI</name>
<keyword evidence="9" id="KW-1185">Reference proteome</keyword>
<feature type="domain" description="HTH luxR-type" evidence="6">
    <location>
        <begin position="156"/>
        <end position="221"/>
    </location>
</feature>
<dbReference type="Proteomes" id="UP000215433">
    <property type="component" value="Unassembled WGS sequence"/>
</dbReference>
<evidence type="ECO:0000256" key="5">
    <source>
        <dbReference type="PROSITE-ProRule" id="PRU00169"/>
    </source>
</evidence>
<evidence type="ECO:0000256" key="2">
    <source>
        <dbReference type="ARBA" id="ARBA00023015"/>
    </source>
</evidence>
<evidence type="ECO:0000259" key="6">
    <source>
        <dbReference type="PROSITE" id="PS50043"/>
    </source>
</evidence>
<dbReference type="SMART" id="SM00421">
    <property type="entry name" value="HTH_LUXR"/>
    <property type="match status" value="1"/>
</dbReference>
<dbReference type="GO" id="GO:0003677">
    <property type="term" value="F:DNA binding"/>
    <property type="evidence" value="ECO:0007669"/>
    <property type="project" value="UniProtKB-KW"/>
</dbReference>
<evidence type="ECO:0000259" key="7">
    <source>
        <dbReference type="PROSITE" id="PS50110"/>
    </source>
</evidence>
<dbReference type="PRINTS" id="PR00038">
    <property type="entry name" value="HTHLUXR"/>
</dbReference>
<dbReference type="GO" id="GO:0000160">
    <property type="term" value="P:phosphorelay signal transduction system"/>
    <property type="evidence" value="ECO:0007669"/>
    <property type="project" value="InterPro"/>
</dbReference>
<keyword evidence="4" id="KW-0804">Transcription</keyword>
<dbReference type="InterPro" id="IPR011006">
    <property type="entry name" value="CheY-like_superfamily"/>
</dbReference>
<dbReference type="Pfam" id="PF00072">
    <property type="entry name" value="Response_reg"/>
    <property type="match status" value="1"/>
</dbReference>
<dbReference type="InterPro" id="IPR000792">
    <property type="entry name" value="Tscrpt_reg_LuxR_C"/>
</dbReference>
<feature type="modified residue" description="4-aspartylphosphate" evidence="5">
    <location>
        <position position="60"/>
    </location>
</feature>
<feature type="domain" description="Response regulatory" evidence="7">
    <location>
        <begin position="3"/>
        <end position="125"/>
    </location>
</feature>
<keyword evidence="3 8" id="KW-0238">DNA-binding</keyword>
<proteinExistence type="predicted"/>